<evidence type="ECO:0000313" key="2">
    <source>
        <dbReference type="Proteomes" id="UP001165960"/>
    </source>
</evidence>
<organism evidence="1 2">
    <name type="scientific">Entomophthora muscae</name>
    <dbReference type="NCBI Taxonomy" id="34485"/>
    <lineage>
        <taxon>Eukaryota</taxon>
        <taxon>Fungi</taxon>
        <taxon>Fungi incertae sedis</taxon>
        <taxon>Zoopagomycota</taxon>
        <taxon>Entomophthoromycotina</taxon>
        <taxon>Entomophthoromycetes</taxon>
        <taxon>Entomophthorales</taxon>
        <taxon>Entomophthoraceae</taxon>
        <taxon>Entomophthora</taxon>
    </lineage>
</organism>
<dbReference type="EMBL" id="QTSX02007234">
    <property type="protein sequence ID" value="KAJ9049423.1"/>
    <property type="molecule type" value="Genomic_DNA"/>
</dbReference>
<proteinExistence type="predicted"/>
<keyword evidence="2" id="KW-1185">Reference proteome</keyword>
<accession>A0ACC2RH53</accession>
<gene>
    <name evidence="1" type="ORF">DSO57_1024669</name>
</gene>
<evidence type="ECO:0000313" key="1">
    <source>
        <dbReference type="EMBL" id="KAJ9049423.1"/>
    </source>
</evidence>
<reference evidence="1" key="1">
    <citation type="submission" date="2022-04" db="EMBL/GenBank/DDBJ databases">
        <title>Genome of the entomopathogenic fungus Entomophthora muscae.</title>
        <authorList>
            <person name="Elya C."/>
            <person name="Lovett B.R."/>
            <person name="Lee E."/>
            <person name="Macias A.M."/>
            <person name="Hajek A.E."/>
            <person name="De Bivort B.L."/>
            <person name="Kasson M.T."/>
            <person name="De Fine Licht H.H."/>
            <person name="Stajich J.E."/>
        </authorList>
    </citation>
    <scope>NUCLEOTIDE SEQUENCE</scope>
    <source>
        <strain evidence="1">Berkeley</strain>
    </source>
</reference>
<name>A0ACC2RH53_9FUNG</name>
<comment type="caution">
    <text evidence="1">The sequence shown here is derived from an EMBL/GenBank/DDBJ whole genome shotgun (WGS) entry which is preliminary data.</text>
</comment>
<dbReference type="Proteomes" id="UP001165960">
    <property type="component" value="Unassembled WGS sequence"/>
</dbReference>
<protein>
    <submittedName>
        <fullName evidence="1">Uncharacterized protein</fullName>
    </submittedName>
</protein>
<sequence>MQAQALPPRPLRLEILEEASIPSQEAGEMLGSFMFQGTAVHSLPNNISNQISQLCSSLTPINESKDRSPDE</sequence>